<protein>
    <submittedName>
        <fullName evidence="1">Uncharacterized protein</fullName>
    </submittedName>
</protein>
<sequence length="38" mass="4067">MAVKYEKSYPVVGSGVMTSFRTDSSHAMSGSKLPMAEV</sequence>
<reference evidence="2" key="1">
    <citation type="submission" date="2019-11" db="EMBL/GenBank/DDBJ databases">
        <title>Genome sequence of Heliorestis convoluta strain HH, an alkaliphilic and minimalistic phototrophic bacterium from a soda lake in Egypt.</title>
        <authorList>
            <person name="Dewey E.D."/>
            <person name="Stokes L.M."/>
            <person name="Burchell B.M."/>
            <person name="Shaffer K.N."/>
            <person name="Huntington A.M."/>
            <person name="Baker J.M."/>
            <person name="Nadendla S."/>
            <person name="Giglio M.G."/>
            <person name="Touchman J.W."/>
            <person name="Blankenship R.E."/>
            <person name="Madigan M.T."/>
            <person name="Sattley W.M."/>
        </authorList>
    </citation>
    <scope>NUCLEOTIDE SEQUENCE [LARGE SCALE GENOMIC DNA]</scope>
    <source>
        <strain evidence="2">HH</strain>
    </source>
</reference>
<name>A0A5Q2N060_9FIRM</name>
<evidence type="ECO:0000313" key="2">
    <source>
        <dbReference type="Proteomes" id="UP000366051"/>
    </source>
</evidence>
<dbReference type="AlphaFoldDB" id="A0A5Q2N060"/>
<accession>A0A5Q2N060</accession>
<proteinExistence type="predicted"/>
<gene>
    <name evidence="1" type="ORF">FTV88_2300</name>
</gene>
<dbReference type="EMBL" id="CP045875">
    <property type="protein sequence ID" value="QGG48398.1"/>
    <property type="molecule type" value="Genomic_DNA"/>
</dbReference>
<evidence type="ECO:0000313" key="1">
    <source>
        <dbReference type="EMBL" id="QGG48398.1"/>
    </source>
</evidence>
<dbReference type="KEGG" id="hcv:FTV88_2300"/>
<keyword evidence="2" id="KW-1185">Reference proteome</keyword>
<organism evidence="1 2">
    <name type="scientific">Heliorestis convoluta</name>
    <dbReference type="NCBI Taxonomy" id="356322"/>
    <lineage>
        <taxon>Bacteria</taxon>
        <taxon>Bacillati</taxon>
        <taxon>Bacillota</taxon>
        <taxon>Clostridia</taxon>
        <taxon>Eubacteriales</taxon>
        <taxon>Heliobacteriaceae</taxon>
        <taxon>Heliorestis</taxon>
    </lineage>
</organism>
<dbReference type="Proteomes" id="UP000366051">
    <property type="component" value="Chromosome"/>
</dbReference>